<evidence type="ECO:0000259" key="1">
    <source>
        <dbReference type="Pfam" id="PF24809"/>
    </source>
</evidence>
<sequence length="622" mass="69995">MSAMQTFSPPEIVRRFTDDLEPNSDLAIQTKSYQEGLDAEIEIKERLRLSSVIHQPVESSFTGVEIARKTLQAQCDEFFRSVEQREQAGRKKSGVWRILHRNGAERRLAQEIGDGKQVTVGQINSITSNLEEKWKESNSKAATNFMKICQKLDAHKQIFQCFPSQSDYTSALCGAVTMIIQASINYADIAEKLSTYVADLSESVAICTNWLDLYETADMKERLSAIYEQFFGFFIKVASWYLKPKGSKILDSFNSSFTTSYQGTVTKIERSIQLLEDQASIETAREIKTFLPAVTGSAGMIMAELRRNGKENNEAGKNMYKLLMLMSRRLEQIELSQNKIHHGNTETITTEVLTIEATQIIKTTAGPEGVTRAEAEELCQDLQSLIDQVGGSDGVQPALQTGRLVAEPMIIRMLGRWTTATSGDDLILWVISPYEHGIATSANLAAYGVIWSAIQAQAQFISYICQRPRFGRVPGFQGMEDKAAVLAMVYSLIRQLLQFQTPEDDILFQRDMLDQLTQPGERWTSALALFKYLLEQTPSLRYLIISGVNVIESDAREMCREFVDMVLHCARNSEWPLRVLFTTAGQSRALSETVSKDSRIMSSNTFRQTKGRVIHRDMNMSG</sequence>
<accession>A0A9W9R4X4</accession>
<dbReference type="Proteomes" id="UP001148299">
    <property type="component" value="Unassembled WGS sequence"/>
</dbReference>
<evidence type="ECO:0000313" key="2">
    <source>
        <dbReference type="EMBL" id="KAJ5350833.1"/>
    </source>
</evidence>
<proteinExistence type="predicted"/>
<dbReference type="PANTHER" id="PTHR40619">
    <property type="entry name" value="FUNGAL STAND N-TERMINAL GOODBYE DOMAIN-CONTAINING PROTEIN"/>
    <property type="match status" value="1"/>
</dbReference>
<comment type="caution">
    <text evidence="2">The sequence shown here is derived from an EMBL/GenBank/DDBJ whole genome shotgun (WGS) entry which is preliminary data.</text>
</comment>
<evidence type="ECO:0000313" key="3">
    <source>
        <dbReference type="Proteomes" id="UP001148299"/>
    </source>
</evidence>
<reference evidence="2" key="2">
    <citation type="journal article" date="2023" name="IMA Fungus">
        <title>Comparative genomic study of the Penicillium genus elucidates a diverse pangenome and 15 lateral gene transfer events.</title>
        <authorList>
            <person name="Petersen C."/>
            <person name="Sorensen T."/>
            <person name="Nielsen M.R."/>
            <person name="Sondergaard T.E."/>
            <person name="Sorensen J.L."/>
            <person name="Fitzpatrick D.A."/>
            <person name="Frisvad J.C."/>
            <person name="Nielsen K.L."/>
        </authorList>
    </citation>
    <scope>NUCLEOTIDE SEQUENCE</scope>
    <source>
        <strain evidence="2">IBT 35675</strain>
    </source>
</reference>
<protein>
    <recommendedName>
        <fullName evidence="1">DUF7708 domain-containing protein</fullName>
    </recommendedName>
</protein>
<dbReference type="AlphaFoldDB" id="A0A9W9R4X4"/>
<dbReference type="PANTHER" id="PTHR40619:SF3">
    <property type="entry name" value="FUNGAL STAND N-TERMINAL GOODBYE DOMAIN-CONTAINING PROTEIN"/>
    <property type="match status" value="1"/>
</dbReference>
<dbReference type="EMBL" id="JAPZBR010000006">
    <property type="protein sequence ID" value="KAJ5350833.1"/>
    <property type="molecule type" value="Genomic_DNA"/>
</dbReference>
<organism evidence="2 3">
    <name type="scientific">Penicillium brevicompactum</name>
    <dbReference type="NCBI Taxonomy" id="5074"/>
    <lineage>
        <taxon>Eukaryota</taxon>
        <taxon>Fungi</taxon>
        <taxon>Dikarya</taxon>
        <taxon>Ascomycota</taxon>
        <taxon>Pezizomycotina</taxon>
        <taxon>Eurotiomycetes</taxon>
        <taxon>Eurotiomycetidae</taxon>
        <taxon>Eurotiales</taxon>
        <taxon>Aspergillaceae</taxon>
        <taxon>Penicillium</taxon>
    </lineage>
</organism>
<dbReference type="InterPro" id="IPR056125">
    <property type="entry name" value="DUF7708"/>
</dbReference>
<dbReference type="Pfam" id="PF24809">
    <property type="entry name" value="DUF7708"/>
    <property type="match status" value="1"/>
</dbReference>
<feature type="domain" description="DUF7708" evidence="1">
    <location>
        <begin position="146"/>
        <end position="286"/>
    </location>
</feature>
<reference evidence="2" key="1">
    <citation type="submission" date="2022-12" db="EMBL/GenBank/DDBJ databases">
        <authorList>
            <person name="Petersen C."/>
        </authorList>
    </citation>
    <scope>NUCLEOTIDE SEQUENCE</scope>
    <source>
        <strain evidence="2">IBT 35675</strain>
    </source>
</reference>
<gene>
    <name evidence="2" type="ORF">N7541_008560</name>
</gene>
<keyword evidence="3" id="KW-1185">Reference proteome</keyword>
<name>A0A9W9R4X4_PENBR</name>